<dbReference type="RefSeq" id="XP_008720422.1">
    <property type="nucleotide sequence ID" value="XM_008722200.1"/>
</dbReference>
<reference evidence="2 3" key="1">
    <citation type="submission" date="2013-03" db="EMBL/GenBank/DDBJ databases">
        <title>The Genome Sequence of Phialophora europaea CBS 101466.</title>
        <authorList>
            <consortium name="The Broad Institute Genomics Platform"/>
            <person name="Cuomo C."/>
            <person name="de Hoog S."/>
            <person name="Gorbushina A."/>
            <person name="Walker B."/>
            <person name="Young S.K."/>
            <person name="Zeng Q."/>
            <person name="Gargeya S."/>
            <person name="Fitzgerald M."/>
            <person name="Haas B."/>
            <person name="Abouelleil A."/>
            <person name="Allen A.W."/>
            <person name="Alvarado L."/>
            <person name="Arachchi H.M."/>
            <person name="Berlin A.M."/>
            <person name="Chapman S.B."/>
            <person name="Gainer-Dewar J."/>
            <person name="Goldberg J."/>
            <person name="Griggs A."/>
            <person name="Gujja S."/>
            <person name="Hansen M."/>
            <person name="Howarth C."/>
            <person name="Imamovic A."/>
            <person name="Ireland A."/>
            <person name="Larimer J."/>
            <person name="McCowan C."/>
            <person name="Murphy C."/>
            <person name="Pearson M."/>
            <person name="Poon T.W."/>
            <person name="Priest M."/>
            <person name="Roberts A."/>
            <person name="Saif S."/>
            <person name="Shea T."/>
            <person name="Sisk P."/>
            <person name="Sykes S."/>
            <person name="Wortman J."/>
            <person name="Nusbaum C."/>
            <person name="Birren B."/>
        </authorList>
    </citation>
    <scope>NUCLEOTIDE SEQUENCE [LARGE SCALE GENOMIC DNA]</scope>
    <source>
        <strain evidence="2 3">CBS 101466</strain>
    </source>
</reference>
<sequence>MAEDAQAHHLEIVRRMTAQINADKAAENTSSINNGHKRVRPSGPGETVDDVDTSMMPTPTQAFPNADFELDSSAPATPRVSTMAGQKRRLSSPPPSDAAANRVKVYLTNNDFPQGTVVEVPAPDLPSGLYMPAVRPVHPNPALTTQTLNIMQPGITFERYRCAKKCRNQGTCVHYHFVLGARRTADGLICAKCSQLGTEETAIKGKRLCPFHESDSSLSVNPIANLPCDYLATPEQRDRMVEILERAWRNEWSGRVEEVQYAAPPDGGFAGDVAMTGAGASAADAAGQTLLDAGQVLGRGQQGGKTAEKQQLRSAPAAMQNFRLGGYDFGLPSMHDVGDDFFQQ</sequence>
<evidence type="ECO:0000256" key="1">
    <source>
        <dbReference type="SAM" id="MobiDB-lite"/>
    </source>
</evidence>
<dbReference type="GeneID" id="19975216"/>
<keyword evidence="3" id="KW-1185">Reference proteome</keyword>
<feature type="region of interest" description="Disordered" evidence="1">
    <location>
        <begin position="63"/>
        <end position="98"/>
    </location>
</feature>
<gene>
    <name evidence="2" type="ORF">HMPREF1541_07877</name>
</gene>
<accession>W2RKR2</accession>
<dbReference type="EMBL" id="KB822724">
    <property type="protein sequence ID" value="ETN36890.1"/>
    <property type="molecule type" value="Genomic_DNA"/>
</dbReference>
<dbReference type="VEuPathDB" id="FungiDB:HMPREF1541_07877"/>
<name>W2RKR2_CYPE1</name>
<protein>
    <submittedName>
        <fullName evidence="2">Uncharacterized protein</fullName>
    </submittedName>
</protein>
<evidence type="ECO:0000313" key="2">
    <source>
        <dbReference type="EMBL" id="ETN36890.1"/>
    </source>
</evidence>
<organism evidence="2 3">
    <name type="scientific">Cyphellophora europaea (strain CBS 101466)</name>
    <name type="common">Phialophora europaea</name>
    <dbReference type="NCBI Taxonomy" id="1220924"/>
    <lineage>
        <taxon>Eukaryota</taxon>
        <taxon>Fungi</taxon>
        <taxon>Dikarya</taxon>
        <taxon>Ascomycota</taxon>
        <taxon>Pezizomycotina</taxon>
        <taxon>Eurotiomycetes</taxon>
        <taxon>Chaetothyriomycetidae</taxon>
        <taxon>Chaetothyriales</taxon>
        <taxon>Cyphellophoraceae</taxon>
        <taxon>Cyphellophora</taxon>
    </lineage>
</organism>
<proteinExistence type="predicted"/>
<feature type="region of interest" description="Disordered" evidence="1">
    <location>
        <begin position="25"/>
        <end position="48"/>
    </location>
</feature>
<dbReference type="eggNOG" id="ENOG502T5BE">
    <property type="taxonomic scope" value="Eukaryota"/>
</dbReference>
<dbReference type="HOGENOM" id="CLU_806577_0_0_1"/>
<dbReference type="Proteomes" id="UP000030752">
    <property type="component" value="Unassembled WGS sequence"/>
</dbReference>
<dbReference type="OrthoDB" id="4137752at2759"/>
<evidence type="ECO:0000313" key="3">
    <source>
        <dbReference type="Proteomes" id="UP000030752"/>
    </source>
</evidence>
<dbReference type="AlphaFoldDB" id="W2RKR2"/>
<dbReference type="InParanoid" id="W2RKR2"/>